<reference evidence="2" key="1">
    <citation type="journal article" date="2020" name="Nat. Commun.">
        <title>Large-scale genome sequencing of mycorrhizal fungi provides insights into the early evolution of symbiotic traits.</title>
        <authorList>
            <person name="Miyauchi S."/>
            <person name="Kiss E."/>
            <person name="Kuo A."/>
            <person name="Drula E."/>
            <person name="Kohler A."/>
            <person name="Sanchez-Garcia M."/>
            <person name="Morin E."/>
            <person name="Andreopoulos B."/>
            <person name="Barry K.W."/>
            <person name="Bonito G."/>
            <person name="Buee M."/>
            <person name="Carver A."/>
            <person name="Chen C."/>
            <person name="Cichocki N."/>
            <person name="Clum A."/>
            <person name="Culley D."/>
            <person name="Crous P.W."/>
            <person name="Fauchery L."/>
            <person name="Girlanda M."/>
            <person name="Hayes R.D."/>
            <person name="Keri Z."/>
            <person name="LaButti K."/>
            <person name="Lipzen A."/>
            <person name="Lombard V."/>
            <person name="Magnuson J."/>
            <person name="Maillard F."/>
            <person name="Murat C."/>
            <person name="Nolan M."/>
            <person name="Ohm R.A."/>
            <person name="Pangilinan J."/>
            <person name="Pereira M.F."/>
            <person name="Perotto S."/>
            <person name="Peter M."/>
            <person name="Pfister S."/>
            <person name="Riley R."/>
            <person name="Sitrit Y."/>
            <person name="Stielow J.B."/>
            <person name="Szollosi G."/>
            <person name="Zifcakova L."/>
            <person name="Stursova M."/>
            <person name="Spatafora J.W."/>
            <person name="Tedersoo L."/>
            <person name="Vaario L.M."/>
            <person name="Yamada A."/>
            <person name="Yan M."/>
            <person name="Wang P."/>
            <person name="Xu J."/>
            <person name="Bruns T."/>
            <person name="Baldrian P."/>
            <person name="Vilgalys R."/>
            <person name="Dunand C."/>
            <person name="Henrissat B."/>
            <person name="Grigoriev I.V."/>
            <person name="Hibbett D."/>
            <person name="Nagy L.G."/>
            <person name="Martin F.M."/>
        </authorList>
    </citation>
    <scope>NUCLEOTIDE SEQUENCE</scope>
    <source>
        <strain evidence="2">UH-Tt-Lm1</strain>
    </source>
</reference>
<proteinExistence type="predicted"/>
<name>A0A9P6L776_9AGAM</name>
<dbReference type="AlphaFoldDB" id="A0A9P6L776"/>
<keyword evidence="3" id="KW-1185">Reference proteome</keyword>
<gene>
    <name evidence="2" type="ORF">BJ322DRAFT_1055884</name>
</gene>
<accession>A0A9P6L776</accession>
<protein>
    <submittedName>
        <fullName evidence="2">Uncharacterized protein</fullName>
    </submittedName>
</protein>
<dbReference type="Proteomes" id="UP000736335">
    <property type="component" value="Unassembled WGS sequence"/>
</dbReference>
<evidence type="ECO:0000313" key="3">
    <source>
        <dbReference type="Proteomes" id="UP000736335"/>
    </source>
</evidence>
<sequence>MVLTDPAPAHLLFSQWKPRGAKFFGSITPGKPGRNAGVTGLLCSHPLPFVEFRFFTSPAFIAAAARAQGIICLVRSRCPLCMTFLSRPLCSFERAPVGANGTETVARHLRGQPWSRGKHLGGVLVPSTSLPIPSSGVTTQRRPTFSAVRLSLCRVTSPPKTTSGVTPSATVHPSLDIPSPIDSTSTVTLTLPHHLYLYFMHTVFLHHPKPKRPKHDNTTTAANRSRSSGPPATHFLFTVTLERSPVKAQGYMNQWELAPIQS</sequence>
<reference evidence="2" key="2">
    <citation type="submission" date="2020-11" db="EMBL/GenBank/DDBJ databases">
        <authorList>
            <consortium name="DOE Joint Genome Institute"/>
            <person name="Kuo A."/>
            <person name="Miyauchi S."/>
            <person name="Kiss E."/>
            <person name="Drula E."/>
            <person name="Kohler A."/>
            <person name="Sanchez-Garcia M."/>
            <person name="Andreopoulos B."/>
            <person name="Barry K.W."/>
            <person name="Bonito G."/>
            <person name="Buee M."/>
            <person name="Carver A."/>
            <person name="Chen C."/>
            <person name="Cichocki N."/>
            <person name="Clum A."/>
            <person name="Culley D."/>
            <person name="Crous P.W."/>
            <person name="Fauchery L."/>
            <person name="Girlanda M."/>
            <person name="Hayes R."/>
            <person name="Keri Z."/>
            <person name="Labutti K."/>
            <person name="Lipzen A."/>
            <person name="Lombard V."/>
            <person name="Magnuson J."/>
            <person name="Maillard F."/>
            <person name="Morin E."/>
            <person name="Murat C."/>
            <person name="Nolan M."/>
            <person name="Ohm R."/>
            <person name="Pangilinan J."/>
            <person name="Pereira M."/>
            <person name="Perotto S."/>
            <person name="Peter M."/>
            <person name="Riley R."/>
            <person name="Sitrit Y."/>
            <person name="Stielow B."/>
            <person name="Szollosi G."/>
            <person name="Zifcakova L."/>
            <person name="Stursova M."/>
            <person name="Spatafora J.W."/>
            <person name="Tedersoo L."/>
            <person name="Vaario L.-M."/>
            <person name="Yamada A."/>
            <person name="Yan M."/>
            <person name="Wang P."/>
            <person name="Xu J."/>
            <person name="Bruns T."/>
            <person name="Baldrian P."/>
            <person name="Vilgalys R."/>
            <person name="Henrissat B."/>
            <person name="Grigoriev I.V."/>
            <person name="Hibbett D."/>
            <person name="Nagy L.G."/>
            <person name="Martin F.M."/>
        </authorList>
    </citation>
    <scope>NUCLEOTIDE SEQUENCE</scope>
    <source>
        <strain evidence="2">UH-Tt-Lm1</strain>
    </source>
</reference>
<comment type="caution">
    <text evidence="2">The sequence shown here is derived from an EMBL/GenBank/DDBJ whole genome shotgun (WGS) entry which is preliminary data.</text>
</comment>
<feature type="compositionally biased region" description="Polar residues" evidence="1">
    <location>
        <begin position="218"/>
        <end position="230"/>
    </location>
</feature>
<organism evidence="2 3">
    <name type="scientific">Thelephora terrestris</name>
    <dbReference type="NCBI Taxonomy" id="56493"/>
    <lineage>
        <taxon>Eukaryota</taxon>
        <taxon>Fungi</taxon>
        <taxon>Dikarya</taxon>
        <taxon>Basidiomycota</taxon>
        <taxon>Agaricomycotina</taxon>
        <taxon>Agaricomycetes</taxon>
        <taxon>Thelephorales</taxon>
        <taxon>Thelephoraceae</taxon>
        <taxon>Thelephora</taxon>
    </lineage>
</organism>
<evidence type="ECO:0000313" key="2">
    <source>
        <dbReference type="EMBL" id="KAF9785706.1"/>
    </source>
</evidence>
<feature type="region of interest" description="Disordered" evidence="1">
    <location>
        <begin position="209"/>
        <end position="232"/>
    </location>
</feature>
<dbReference type="EMBL" id="WIUZ02000006">
    <property type="protein sequence ID" value="KAF9785706.1"/>
    <property type="molecule type" value="Genomic_DNA"/>
</dbReference>
<evidence type="ECO:0000256" key="1">
    <source>
        <dbReference type="SAM" id="MobiDB-lite"/>
    </source>
</evidence>